<feature type="region of interest" description="Disordered" evidence="5">
    <location>
        <begin position="214"/>
        <end position="234"/>
    </location>
</feature>
<dbReference type="Pfam" id="PF04434">
    <property type="entry name" value="SWIM"/>
    <property type="match status" value="1"/>
</dbReference>
<evidence type="ECO:0000256" key="4">
    <source>
        <dbReference type="PROSITE-ProRule" id="PRU00325"/>
    </source>
</evidence>
<dbReference type="SUPFAM" id="SSF57756">
    <property type="entry name" value="Retrovirus zinc finger-like domains"/>
    <property type="match status" value="2"/>
</dbReference>
<reference evidence="7 8" key="1">
    <citation type="submission" date="2024-04" db="EMBL/GenBank/DDBJ databases">
        <title>The reference genome of an endangered Asteraceae, Deinandra increscens subsp. villosa, native to the Central Coast of California.</title>
        <authorList>
            <person name="Guilliams M."/>
            <person name="Hasenstab-Lehman K."/>
            <person name="Meyer R."/>
            <person name="Mcevoy S."/>
        </authorList>
    </citation>
    <scope>NUCLEOTIDE SEQUENCE [LARGE SCALE GENOMIC DNA]</scope>
    <source>
        <tissue evidence="7">Leaf</tissue>
    </source>
</reference>
<dbReference type="PROSITE" id="PS50966">
    <property type="entry name" value="ZF_SWIM"/>
    <property type="match status" value="1"/>
</dbReference>
<accession>A0AAP0D846</accession>
<feature type="compositionally biased region" description="Acidic residues" evidence="5">
    <location>
        <begin position="328"/>
        <end position="350"/>
    </location>
</feature>
<dbReference type="InterPro" id="IPR007527">
    <property type="entry name" value="Znf_SWIM"/>
</dbReference>
<evidence type="ECO:0000259" key="6">
    <source>
        <dbReference type="PROSITE" id="PS50966"/>
    </source>
</evidence>
<feature type="compositionally biased region" description="Acidic residues" evidence="5">
    <location>
        <begin position="420"/>
        <end position="442"/>
    </location>
</feature>
<dbReference type="GO" id="GO:0003676">
    <property type="term" value="F:nucleic acid binding"/>
    <property type="evidence" value="ECO:0007669"/>
    <property type="project" value="InterPro"/>
</dbReference>
<dbReference type="PANTHER" id="PTHR47718">
    <property type="entry name" value="OS01G0519700 PROTEIN"/>
    <property type="match status" value="1"/>
</dbReference>
<dbReference type="Pfam" id="PF10551">
    <property type="entry name" value="MULE"/>
    <property type="match status" value="1"/>
</dbReference>
<gene>
    <name evidence="7" type="ORF">SSX86_010763</name>
</gene>
<dbReference type="GO" id="GO:0008270">
    <property type="term" value="F:zinc ion binding"/>
    <property type="evidence" value="ECO:0007669"/>
    <property type="project" value="UniProtKB-KW"/>
</dbReference>
<dbReference type="InterPro" id="IPR001878">
    <property type="entry name" value="Znf_CCHC"/>
</dbReference>
<protein>
    <recommendedName>
        <fullName evidence="6">SWIM-type domain-containing protein</fullName>
    </recommendedName>
</protein>
<dbReference type="SMART" id="SM00343">
    <property type="entry name" value="ZnF_C2HC"/>
    <property type="match status" value="2"/>
</dbReference>
<feature type="region of interest" description="Disordered" evidence="5">
    <location>
        <begin position="419"/>
        <end position="446"/>
    </location>
</feature>
<dbReference type="InterPro" id="IPR004330">
    <property type="entry name" value="FAR1_DNA_bnd_dom"/>
</dbReference>
<evidence type="ECO:0000313" key="8">
    <source>
        <dbReference type="Proteomes" id="UP001408789"/>
    </source>
</evidence>
<dbReference type="InterPro" id="IPR006564">
    <property type="entry name" value="Znf_PMZ"/>
</dbReference>
<feature type="region of interest" description="Disordered" evidence="5">
    <location>
        <begin position="308"/>
        <end position="351"/>
    </location>
</feature>
<dbReference type="Pfam" id="PF03101">
    <property type="entry name" value="FAR1"/>
    <property type="match status" value="1"/>
</dbReference>
<keyword evidence="2 4" id="KW-0863">Zinc-finger</keyword>
<dbReference type="Proteomes" id="UP001408789">
    <property type="component" value="Unassembled WGS sequence"/>
</dbReference>
<feature type="region of interest" description="Disordered" evidence="5">
    <location>
        <begin position="1123"/>
        <end position="1153"/>
    </location>
</feature>
<dbReference type="SMART" id="SM00575">
    <property type="entry name" value="ZnF_PMZ"/>
    <property type="match status" value="1"/>
</dbReference>
<comment type="caution">
    <text evidence="7">The sequence shown here is derived from an EMBL/GenBank/DDBJ whole genome shotgun (WGS) entry which is preliminary data.</text>
</comment>
<keyword evidence="8" id="KW-1185">Reference proteome</keyword>
<keyword evidence="1" id="KW-0479">Metal-binding</keyword>
<evidence type="ECO:0000313" key="7">
    <source>
        <dbReference type="EMBL" id="KAK9070361.1"/>
    </source>
</evidence>
<dbReference type="InterPro" id="IPR036875">
    <property type="entry name" value="Znf_CCHC_sf"/>
</dbReference>
<feature type="compositionally biased region" description="Polar residues" evidence="5">
    <location>
        <begin position="1270"/>
        <end position="1282"/>
    </location>
</feature>
<proteinExistence type="predicted"/>
<feature type="region of interest" description="Disordered" evidence="5">
    <location>
        <begin position="1262"/>
        <end position="1290"/>
    </location>
</feature>
<dbReference type="Gene3D" id="4.10.60.10">
    <property type="entry name" value="Zinc finger, CCHC-type"/>
    <property type="match status" value="1"/>
</dbReference>
<feature type="region of interest" description="Disordered" evidence="5">
    <location>
        <begin position="170"/>
        <end position="191"/>
    </location>
</feature>
<evidence type="ECO:0000256" key="3">
    <source>
        <dbReference type="ARBA" id="ARBA00022833"/>
    </source>
</evidence>
<dbReference type="PANTHER" id="PTHR47718:SF17">
    <property type="entry name" value="PROTEIN FAR1-RELATED SEQUENCE 5-LIKE"/>
    <property type="match status" value="1"/>
</dbReference>
<sequence>MYNGRSRIFALRSPLSPLGENPNLASVFSSAKHNNPPSSIYAAKYGSVRDSDHHKTWEIEANEERKHNRFLMCAMISLEQTFSGSWGVVEDKIHLFKPPASNHHDHSAGADDDCNIGNYNPMLSKEASMNKVYTCPLCKANFVAYKRWKILYLLIRKYTLKQVVHDPGSRFQSATPSNLHPSQSQSGSNPNLAKTFNLSILLLIIEGPDPSKNSVVLRSGKSASKKQKSGKSERYDNLSRLTVEGMLASTLDKASIKAYGLHWMHEISAILSQRRIGLYVKHGDENLTDFIREDNLTDLIAVVTTPSDVDSESYNPSVRGDETSESTSLDDEVEDDDANWSENDEANESDGIEKFVEHGVAYPTYDPTINWKLMKPTVGMKFESPAQLKDSMIDYGVSNGYQLKFPVNDYKRLLVRCGEEETDDENDENDEEHEKDEDDEDDGKEKKPYIYVHKVVGIEVTSPNSGEKFYIPDVPVKNKPYEGTLFVSLDHALKYYQYYARISGFSVRKSTERHDRFGASTQKQFVCSQEGFNKKKKVDTLNDTARQKASRISVSKRVGCKAEMCVVFECNLWYVKKFVEKHNHPFVDEQDMHFLVSSRKLTHLHKHIINSMSRMNVGPVRAFNMMREIYGGFEEVGASREDFKNYRKKYNTVIGEYDAEMAVNHLMRKKEYLPNFSCEYTTDDHNCLRGLFWADELGKKNYHIFGEVMSFDATYRSNKYSMVFVPFTGIDNHCCNVTFCGALLGSETTESYVWLLRCFLKAFFKQPQVVVTDQDPAMTKAIDLVFKKSRHRFCMWHIMNKLSIKVGVRLCNSTDFKKDICNIVWTDSISSEEFDKKWQAIIDQYNLKDNKWLHDMFGIRKSWIPAHNKDELFSGLMRTTSRSESENHFFGQLCNSRSTLVEFLSHYESALESQRHTHRKNDHDSRFTNPELKTIWWLEAEAAKIYTRTTFLDAQHEIDMMRKLMCQTYTPEGDFVRYYIKDWTQMTTKPFEVMYRESDMTIYCECRRFESFGLLCRHIFYVLRQMDIREFPKKYVLRRWRRDVVPNGSNRNDDSTVVPVIDDGGRALLRDIMYANEYILNKLSVNMQELSLYKEHVESYMQKADNIEFVPPPPGKRDRFGELTGTSQNDRLPVRVPLGYKTKGSGSHKRIKSKQEEAIVKAGRKQKQCQNCFEYGHYATTCPEPQQNINGADSVNVANVVDKSQKGKGVESTPQSSVIGPSKQKQCQNCFRYGHYATTCPQRKQNDDDEYGNVANVVDKSKKGKGVECTPQSSVVGSSTRQLRSRVNKQ</sequence>
<feature type="domain" description="SWIM-type" evidence="6">
    <location>
        <begin position="991"/>
        <end position="1027"/>
    </location>
</feature>
<keyword evidence="3" id="KW-0862">Zinc</keyword>
<dbReference type="EMBL" id="JBCNJP010000012">
    <property type="protein sequence ID" value="KAK9070361.1"/>
    <property type="molecule type" value="Genomic_DNA"/>
</dbReference>
<evidence type="ECO:0000256" key="1">
    <source>
        <dbReference type="ARBA" id="ARBA00022723"/>
    </source>
</evidence>
<evidence type="ECO:0000256" key="5">
    <source>
        <dbReference type="SAM" id="MobiDB-lite"/>
    </source>
</evidence>
<name>A0AAP0D846_9ASTR</name>
<dbReference type="InterPro" id="IPR018289">
    <property type="entry name" value="MULE_transposase_dom"/>
</dbReference>
<evidence type="ECO:0000256" key="2">
    <source>
        <dbReference type="ARBA" id="ARBA00022771"/>
    </source>
</evidence>
<organism evidence="7 8">
    <name type="scientific">Deinandra increscens subsp. villosa</name>
    <dbReference type="NCBI Taxonomy" id="3103831"/>
    <lineage>
        <taxon>Eukaryota</taxon>
        <taxon>Viridiplantae</taxon>
        <taxon>Streptophyta</taxon>
        <taxon>Embryophyta</taxon>
        <taxon>Tracheophyta</taxon>
        <taxon>Spermatophyta</taxon>
        <taxon>Magnoliopsida</taxon>
        <taxon>eudicotyledons</taxon>
        <taxon>Gunneridae</taxon>
        <taxon>Pentapetalae</taxon>
        <taxon>asterids</taxon>
        <taxon>campanulids</taxon>
        <taxon>Asterales</taxon>
        <taxon>Asteraceae</taxon>
        <taxon>Asteroideae</taxon>
        <taxon>Heliantheae alliance</taxon>
        <taxon>Madieae</taxon>
        <taxon>Madiinae</taxon>
        <taxon>Deinandra</taxon>
    </lineage>
</organism>